<sequence>MSSILTPVETNLFQECSDIATDIIEFVQSAISDDHKYVISPENIFDTIVPKVSKFRESWGFINPDVRRINPKRISIAIKIKDSALYILSASPKGNPIEFFHVQLCVILTGVLVTLTKNRQLRRIVIDKAKEFSDVGIEPYICSPLYHEIIQEVE</sequence>
<evidence type="ECO:0000313" key="1">
    <source>
        <dbReference type="EMBL" id="QHT96806.1"/>
    </source>
</evidence>
<reference evidence="1" key="1">
    <citation type="journal article" date="2020" name="Nature">
        <title>Giant virus diversity and host interactions through global metagenomics.</title>
        <authorList>
            <person name="Schulz F."/>
            <person name="Roux S."/>
            <person name="Paez-Espino D."/>
            <person name="Jungbluth S."/>
            <person name="Walsh D.A."/>
            <person name="Denef V.J."/>
            <person name="McMahon K.D."/>
            <person name="Konstantinidis K.T."/>
            <person name="Eloe-Fadrosh E.A."/>
            <person name="Kyrpides N.C."/>
            <person name="Woyke T."/>
        </authorList>
    </citation>
    <scope>NUCLEOTIDE SEQUENCE</scope>
    <source>
        <strain evidence="1">GVMAG-M-3300024336-7</strain>
    </source>
</reference>
<dbReference type="EMBL" id="MN740267">
    <property type="protein sequence ID" value="QHT96806.1"/>
    <property type="molecule type" value="Genomic_DNA"/>
</dbReference>
<organism evidence="1">
    <name type="scientific">viral metagenome</name>
    <dbReference type="NCBI Taxonomy" id="1070528"/>
    <lineage>
        <taxon>unclassified sequences</taxon>
        <taxon>metagenomes</taxon>
        <taxon>organismal metagenomes</taxon>
    </lineage>
</organism>
<name>A0A6C0IWL2_9ZZZZ</name>
<protein>
    <submittedName>
        <fullName evidence="1">Uncharacterized protein</fullName>
    </submittedName>
</protein>
<dbReference type="AlphaFoldDB" id="A0A6C0IWL2"/>
<proteinExistence type="predicted"/>
<accession>A0A6C0IWL2</accession>